<evidence type="ECO:0000313" key="8">
    <source>
        <dbReference type="Proteomes" id="UP001455709"/>
    </source>
</evidence>
<feature type="region of interest" description="Disordered" evidence="4">
    <location>
        <begin position="213"/>
        <end position="243"/>
    </location>
</feature>
<proteinExistence type="predicted"/>
<evidence type="ECO:0000256" key="3">
    <source>
        <dbReference type="ARBA" id="ARBA00023136"/>
    </source>
</evidence>
<dbReference type="PROSITE" id="PS51257">
    <property type="entry name" value="PROKAR_LIPOPROTEIN"/>
    <property type="match status" value="1"/>
</dbReference>
<accession>A0ABV0F627</accession>
<evidence type="ECO:0000259" key="5">
    <source>
        <dbReference type="Pfam" id="PF00263"/>
    </source>
</evidence>
<protein>
    <submittedName>
        <fullName evidence="7">PilN family type IVB pilus formation outer membrane protein</fullName>
    </submittedName>
</protein>
<dbReference type="PANTHER" id="PTHR30332">
    <property type="entry name" value="PROBABLE GENERAL SECRETION PATHWAY PROTEIN D"/>
    <property type="match status" value="1"/>
</dbReference>
<comment type="subcellular location">
    <subcellularLocation>
        <location evidence="1">Membrane</location>
    </subcellularLocation>
</comment>
<dbReference type="PANTHER" id="PTHR30332:SF24">
    <property type="entry name" value="SECRETIN GSPD-RELATED"/>
    <property type="match status" value="1"/>
</dbReference>
<evidence type="ECO:0000313" key="7">
    <source>
        <dbReference type="EMBL" id="MEO2215522.1"/>
    </source>
</evidence>
<dbReference type="InterPro" id="IPR004846">
    <property type="entry name" value="T2SS/T3SS_dom"/>
</dbReference>
<feature type="domain" description="Secretin N-terminal" evidence="6">
    <location>
        <begin position="202"/>
        <end position="271"/>
    </location>
</feature>
<dbReference type="InterPro" id="IPR011514">
    <property type="entry name" value="Secretin_N_2"/>
</dbReference>
<dbReference type="Pfam" id="PF07655">
    <property type="entry name" value="Secretin_N_2"/>
    <property type="match status" value="1"/>
</dbReference>
<dbReference type="NCBIfam" id="TIGR02520">
    <property type="entry name" value="pilus_B_mal_scr"/>
    <property type="match status" value="1"/>
</dbReference>
<evidence type="ECO:0000256" key="1">
    <source>
        <dbReference type="ARBA" id="ARBA00004370"/>
    </source>
</evidence>
<keyword evidence="8" id="KW-1185">Reference proteome</keyword>
<keyword evidence="2" id="KW-0732">Signal</keyword>
<feature type="domain" description="Type II/III secretion system secretin-like" evidence="5">
    <location>
        <begin position="378"/>
        <end position="541"/>
    </location>
</feature>
<sequence>MKKFAIAVGGLCLLAGCGTPGLLRSTDDRVADTQNALRSAEAKLAYPSSALVERDGGAWFAQRSVVLDEADALPARFDQAASFSSGRALPLSLVTEQIAREQGITIRLARDIFSVSPAKSAAGGQPPNPAAQPASAPLPYGMGAGAYPLAGPAAAMSITEGEPRAQINYAGTLHGLLDAVANRTGTNWSYRNGAVEFSRLITRTFQIKTMPGTSSYSAKVGKSSQSTTGGSSSGASGSSALSFGSDSSVSMSSEMRYWDRLSDTVNSMLSPLGKAMPSEMTSSITVTDSADVVERVRRYVDSENAVLGRQVSLSVQVFSVHLTEKSSAGIDWNLVYRAAQSGWGSTFKMAGEPEANGGVFGVTMNSGQFNGSRILLQALSQQGRVSTVVNTNVVTLNNQPAPVAVTSNQGYLARIISTPGVSGSAPSVGLEPGLVTTGFVMNLLPTLLDNSSVMLQIQIDLSQLQKLDKVSSGDNSIQTPITTSVQTMQRASLKSGQTLILSGFRQAQNKTSRNGVIAYQGGTKSASQDDEETIVVISPQLTEGV</sequence>
<dbReference type="RefSeq" id="WP_347369308.1">
    <property type="nucleotide sequence ID" value="NZ_JBDOJC010000001.1"/>
</dbReference>
<reference evidence="7 8" key="1">
    <citation type="submission" date="2024-05" db="EMBL/GenBank/DDBJ databases">
        <authorList>
            <person name="De Oliveira J.P."/>
            <person name="Noriler S.A."/>
            <person name="De Oliveira A.G."/>
            <person name="Sipoli D.S."/>
        </authorList>
    </citation>
    <scope>NUCLEOTIDE SEQUENCE [LARGE SCALE GENOMIC DNA]</scope>
    <source>
        <strain evidence="7 8">LABIM189</strain>
    </source>
</reference>
<dbReference type="EMBL" id="JBDOJC010000001">
    <property type="protein sequence ID" value="MEO2215522.1"/>
    <property type="molecule type" value="Genomic_DNA"/>
</dbReference>
<organism evidence="7 8">
    <name type="scientific">Chromobacterium vaccinii</name>
    <dbReference type="NCBI Taxonomy" id="1108595"/>
    <lineage>
        <taxon>Bacteria</taxon>
        <taxon>Pseudomonadati</taxon>
        <taxon>Pseudomonadota</taxon>
        <taxon>Betaproteobacteria</taxon>
        <taxon>Neisseriales</taxon>
        <taxon>Chromobacteriaceae</taxon>
        <taxon>Chromobacterium</taxon>
    </lineage>
</organism>
<evidence type="ECO:0000259" key="6">
    <source>
        <dbReference type="Pfam" id="PF07655"/>
    </source>
</evidence>
<dbReference type="Proteomes" id="UP001455709">
    <property type="component" value="Unassembled WGS sequence"/>
</dbReference>
<dbReference type="InterPro" id="IPR013359">
    <property type="entry name" value="Pilus_4B_PilN"/>
</dbReference>
<dbReference type="Pfam" id="PF00263">
    <property type="entry name" value="Secretin"/>
    <property type="match status" value="1"/>
</dbReference>
<keyword evidence="3" id="KW-0472">Membrane</keyword>
<gene>
    <name evidence="7" type="ORF">ABGV49_00375</name>
</gene>
<name>A0ABV0F627_9NEIS</name>
<evidence type="ECO:0000256" key="2">
    <source>
        <dbReference type="ARBA" id="ARBA00022729"/>
    </source>
</evidence>
<feature type="compositionally biased region" description="Low complexity" evidence="4">
    <location>
        <begin position="221"/>
        <end position="243"/>
    </location>
</feature>
<evidence type="ECO:0000256" key="4">
    <source>
        <dbReference type="SAM" id="MobiDB-lite"/>
    </source>
</evidence>
<dbReference type="InterPro" id="IPR050810">
    <property type="entry name" value="Bact_Secretion_Sys_Channel"/>
</dbReference>
<comment type="caution">
    <text evidence="7">The sequence shown here is derived from an EMBL/GenBank/DDBJ whole genome shotgun (WGS) entry which is preliminary data.</text>
</comment>